<gene>
    <name evidence="3" type="ORF">DI525_07670</name>
</gene>
<dbReference type="InterPro" id="IPR052339">
    <property type="entry name" value="Fe-S_Maturation_MIP18"/>
</dbReference>
<name>A0A2W5SMN7_9CORY</name>
<dbReference type="SUPFAM" id="SSF117916">
    <property type="entry name" value="Fe-S cluster assembly (FSCA) domain-like"/>
    <property type="match status" value="1"/>
</dbReference>
<feature type="compositionally biased region" description="Low complexity" evidence="1">
    <location>
        <begin position="1"/>
        <end position="13"/>
    </location>
</feature>
<dbReference type="PANTHER" id="PTHR42831:SF1">
    <property type="entry name" value="FE-S PROTEIN MATURATION AUXILIARY FACTOR YITW"/>
    <property type="match status" value="1"/>
</dbReference>
<dbReference type="AlphaFoldDB" id="A0A2W5SMN7"/>
<dbReference type="Proteomes" id="UP000249432">
    <property type="component" value="Unassembled WGS sequence"/>
</dbReference>
<proteinExistence type="predicted"/>
<evidence type="ECO:0000259" key="2">
    <source>
        <dbReference type="Pfam" id="PF01883"/>
    </source>
</evidence>
<dbReference type="Pfam" id="PF01883">
    <property type="entry name" value="FeS_assembly_P"/>
    <property type="match status" value="1"/>
</dbReference>
<dbReference type="EMBL" id="QFRA01000020">
    <property type="protein sequence ID" value="PZR04192.1"/>
    <property type="molecule type" value="Genomic_DNA"/>
</dbReference>
<dbReference type="InterPro" id="IPR002744">
    <property type="entry name" value="MIP18-like"/>
</dbReference>
<accession>A0A2W5SMN7</accession>
<sequence>MAQDDTTTQDQAAGSYESYDDAGSVTGPGTGMDGSIPSVPDLPPMSGDKQKIANAVQDSLYDVVDPELGINVVDLGLVYDIWVDEDGNVVVYMTLTSPACPLTDMLEDQSTDAVVGRGIADNMRIEWVWTPPWGPHMITEEGREQLRALGFAV</sequence>
<organism evidence="3 4">
    <name type="scientific">Corynebacterium kroppenstedtii</name>
    <dbReference type="NCBI Taxonomy" id="161879"/>
    <lineage>
        <taxon>Bacteria</taxon>
        <taxon>Bacillati</taxon>
        <taxon>Actinomycetota</taxon>
        <taxon>Actinomycetes</taxon>
        <taxon>Mycobacteriales</taxon>
        <taxon>Corynebacteriaceae</taxon>
        <taxon>Corynebacterium</taxon>
    </lineage>
</organism>
<dbReference type="InterPro" id="IPR034904">
    <property type="entry name" value="FSCA_dom_sf"/>
</dbReference>
<protein>
    <submittedName>
        <fullName evidence="3">Aromatic ring hydroxylase</fullName>
    </submittedName>
</protein>
<feature type="domain" description="MIP18 family-like" evidence="2">
    <location>
        <begin position="55"/>
        <end position="115"/>
    </location>
</feature>
<comment type="caution">
    <text evidence="3">The sequence shown here is derived from an EMBL/GenBank/DDBJ whole genome shotgun (WGS) entry which is preliminary data.</text>
</comment>
<evidence type="ECO:0000256" key="1">
    <source>
        <dbReference type="SAM" id="MobiDB-lite"/>
    </source>
</evidence>
<dbReference type="Gene3D" id="3.30.300.130">
    <property type="entry name" value="Fe-S cluster assembly (FSCA)"/>
    <property type="match status" value="1"/>
</dbReference>
<dbReference type="PANTHER" id="PTHR42831">
    <property type="entry name" value="FE-S PROTEIN MATURATION AUXILIARY FACTOR YITW"/>
    <property type="match status" value="1"/>
</dbReference>
<evidence type="ECO:0000313" key="4">
    <source>
        <dbReference type="Proteomes" id="UP000249432"/>
    </source>
</evidence>
<feature type="region of interest" description="Disordered" evidence="1">
    <location>
        <begin position="1"/>
        <end position="51"/>
    </location>
</feature>
<reference evidence="3 4" key="1">
    <citation type="submission" date="2017-08" db="EMBL/GenBank/DDBJ databases">
        <title>Infants hospitalized years apart are colonized by the same room-sourced microbial strains.</title>
        <authorList>
            <person name="Brooks B."/>
            <person name="Olm M.R."/>
            <person name="Firek B.A."/>
            <person name="Baker R."/>
            <person name="Thomas B.C."/>
            <person name="Morowitz M.J."/>
            <person name="Banfield J.F."/>
        </authorList>
    </citation>
    <scope>NUCLEOTIDE SEQUENCE [LARGE SCALE GENOMIC DNA]</scope>
    <source>
        <strain evidence="3">S2_003_000_R1_3</strain>
    </source>
</reference>
<evidence type="ECO:0000313" key="3">
    <source>
        <dbReference type="EMBL" id="PZR04192.1"/>
    </source>
</evidence>